<evidence type="ECO:0000313" key="14">
    <source>
        <dbReference type="Proteomes" id="UP001324185"/>
    </source>
</evidence>
<protein>
    <recommendedName>
        <fullName evidence="6 12">3-deoxy-D-manno-octulosonate 8-phosphate phosphatase KdsC</fullName>
        <ecNumber evidence="5 12">3.1.3.45</ecNumber>
    </recommendedName>
    <alternativeName>
        <fullName evidence="11 12">KDO 8-P phosphatase</fullName>
    </alternativeName>
</protein>
<evidence type="ECO:0000256" key="12">
    <source>
        <dbReference type="PIRNR" id="PIRNR006118"/>
    </source>
</evidence>
<dbReference type="SUPFAM" id="SSF56784">
    <property type="entry name" value="HAD-like"/>
    <property type="match status" value="1"/>
</dbReference>
<keyword evidence="10 12" id="KW-0448">Lipopolysaccharide biosynthesis</keyword>
<keyword evidence="8 12" id="KW-0378">Hydrolase</keyword>
<evidence type="ECO:0000256" key="9">
    <source>
        <dbReference type="ARBA" id="ARBA00022842"/>
    </source>
</evidence>
<dbReference type="InterPro" id="IPR010023">
    <property type="entry name" value="KdsC_fam"/>
</dbReference>
<evidence type="ECO:0000313" key="13">
    <source>
        <dbReference type="EMBL" id="WQG85061.1"/>
    </source>
</evidence>
<dbReference type="InterPro" id="IPR036412">
    <property type="entry name" value="HAD-like_sf"/>
</dbReference>
<dbReference type="GO" id="GO:0019143">
    <property type="term" value="F:3-deoxy-manno-octulosonate-8-phosphatase activity"/>
    <property type="evidence" value="ECO:0007669"/>
    <property type="project" value="UniProtKB-EC"/>
</dbReference>
<dbReference type="NCBIfam" id="TIGR01670">
    <property type="entry name" value="KdsC-phosphatas"/>
    <property type="match status" value="1"/>
</dbReference>
<evidence type="ECO:0000256" key="4">
    <source>
        <dbReference type="ARBA" id="ARBA00011881"/>
    </source>
</evidence>
<dbReference type="InterPro" id="IPR006549">
    <property type="entry name" value="HAD-SF_hydro_IIIA"/>
</dbReference>
<evidence type="ECO:0000256" key="1">
    <source>
        <dbReference type="ARBA" id="ARBA00000898"/>
    </source>
</evidence>
<dbReference type="CDD" id="cd01630">
    <property type="entry name" value="HAD_KDO-like"/>
    <property type="match status" value="1"/>
</dbReference>
<evidence type="ECO:0000256" key="3">
    <source>
        <dbReference type="ARBA" id="ARBA00005893"/>
    </source>
</evidence>
<comment type="function">
    <text evidence="12">Catalyzes the hydrolysis of 3-deoxy-D-manno-octulosonate 8-phosphate (KDO 8-P) to 3-deoxy-D-manno-octulosonate (KDO) and inorganic phosphate.</text>
</comment>
<dbReference type="InterPro" id="IPR050793">
    <property type="entry name" value="CMP-NeuNAc_synthase"/>
</dbReference>
<accession>A0ABZ0X3W2</accession>
<evidence type="ECO:0000256" key="7">
    <source>
        <dbReference type="ARBA" id="ARBA00022723"/>
    </source>
</evidence>
<dbReference type="SFLD" id="SFLDS00003">
    <property type="entry name" value="Haloacid_Dehalogenase"/>
    <property type="match status" value="1"/>
</dbReference>
<dbReference type="Gene3D" id="3.40.50.1000">
    <property type="entry name" value="HAD superfamily/HAD-like"/>
    <property type="match status" value="1"/>
</dbReference>
<keyword evidence="9 12" id="KW-0460">Magnesium</keyword>
<keyword evidence="14" id="KW-1185">Reference proteome</keyword>
<comment type="catalytic activity">
    <reaction evidence="1 12">
        <text>3-deoxy-alpha-D-manno-2-octulosonate-8-phosphate + H2O = 3-deoxy-alpha-D-manno-oct-2-ulosonate + phosphate</text>
        <dbReference type="Rhea" id="RHEA:11500"/>
        <dbReference type="ChEBI" id="CHEBI:15377"/>
        <dbReference type="ChEBI" id="CHEBI:43474"/>
        <dbReference type="ChEBI" id="CHEBI:85985"/>
        <dbReference type="ChEBI" id="CHEBI:85986"/>
        <dbReference type="EC" id="3.1.3.45"/>
    </reaction>
</comment>
<dbReference type="NCBIfam" id="NF007019">
    <property type="entry name" value="PRK09484.1"/>
    <property type="match status" value="1"/>
</dbReference>
<evidence type="ECO:0000256" key="11">
    <source>
        <dbReference type="ARBA" id="ARBA00031051"/>
    </source>
</evidence>
<evidence type="ECO:0000256" key="10">
    <source>
        <dbReference type="ARBA" id="ARBA00022985"/>
    </source>
</evidence>
<dbReference type="NCBIfam" id="TIGR01662">
    <property type="entry name" value="HAD-SF-IIIA"/>
    <property type="match status" value="1"/>
</dbReference>
<evidence type="ECO:0000256" key="6">
    <source>
        <dbReference type="ARBA" id="ARBA00020092"/>
    </source>
</evidence>
<dbReference type="EMBL" id="CP140158">
    <property type="protein sequence ID" value="WQG85061.1"/>
    <property type="molecule type" value="Genomic_DNA"/>
</dbReference>
<comment type="similarity">
    <text evidence="3 12">Belongs to the KdsC family.</text>
</comment>
<evidence type="ECO:0000256" key="2">
    <source>
        <dbReference type="ARBA" id="ARBA00001946"/>
    </source>
</evidence>
<gene>
    <name evidence="13" type="primary">kdsC</name>
    <name evidence="13" type="ORF">SR900_11370</name>
</gene>
<reference evidence="13 14" key="1">
    <citation type="submission" date="2023-11" db="EMBL/GenBank/DDBJ databases">
        <title>MicrobeMod: A computational toolkit for identifying prokaryotic methylation and restriction-modification with nanopore sequencing.</title>
        <authorList>
            <person name="Crits-Christoph A."/>
            <person name="Kang S.C."/>
            <person name="Lee H."/>
            <person name="Ostrov N."/>
        </authorList>
    </citation>
    <scope>NUCLEOTIDE SEQUENCE [LARGE SCALE GENOMIC DNA]</scope>
    <source>
        <strain evidence="13 14">DSMZ 16071</strain>
    </source>
</reference>
<organism evidence="13 14">
    <name type="scientific">Kangiella aquimarina</name>
    <dbReference type="NCBI Taxonomy" id="261965"/>
    <lineage>
        <taxon>Bacteria</taxon>
        <taxon>Pseudomonadati</taxon>
        <taxon>Pseudomonadota</taxon>
        <taxon>Gammaproteobacteria</taxon>
        <taxon>Kangiellales</taxon>
        <taxon>Kangiellaceae</taxon>
        <taxon>Kangiella</taxon>
    </lineage>
</organism>
<comment type="cofactor">
    <cofactor evidence="2 12">
        <name>Mg(2+)</name>
        <dbReference type="ChEBI" id="CHEBI:18420"/>
    </cofactor>
</comment>
<dbReference type="Proteomes" id="UP001324185">
    <property type="component" value="Chromosome"/>
</dbReference>
<dbReference type="PIRSF" id="PIRSF006118">
    <property type="entry name" value="KDO8-P_Ptase"/>
    <property type="match status" value="1"/>
</dbReference>
<name>A0ABZ0X3W2_9GAMM</name>
<keyword evidence="7 12" id="KW-0479">Metal-binding</keyword>
<dbReference type="EC" id="3.1.3.45" evidence="5 12"/>
<dbReference type="PANTHER" id="PTHR21485">
    <property type="entry name" value="HAD SUPERFAMILY MEMBERS CMAS AND KDSC"/>
    <property type="match status" value="1"/>
</dbReference>
<evidence type="ECO:0000256" key="8">
    <source>
        <dbReference type="ARBA" id="ARBA00022801"/>
    </source>
</evidence>
<proteinExistence type="inferred from homology"/>
<sequence>MSNPMSRPSYPDSVIAKAQKIKLVICDVDGVLSNGQVIIGNDGEELKTFNIKDGFGIKCLQKSGIAVAIITGRNSKIVEKRCQELGIEHYHQGQSNKQKAFESLCEKLSVTPEQVCHIGDDLPDLPLLIQVGLGVTVADGHWLMQQHADWVTQHNGGFGAVREVCDLILESQNKLEAIHQEYLAAGKLSEVKE</sequence>
<dbReference type="SFLD" id="SFLDG01136">
    <property type="entry name" value="C1.6:_Phosphoserine_Phosphatas"/>
    <property type="match status" value="1"/>
</dbReference>
<dbReference type="SFLD" id="SFLDG01138">
    <property type="entry name" value="C1.6.2:_Deoxy-d-mannose-octulo"/>
    <property type="match status" value="1"/>
</dbReference>
<dbReference type="PANTHER" id="PTHR21485:SF6">
    <property type="entry name" value="N-ACYLNEURAMINATE CYTIDYLYLTRANSFERASE-RELATED"/>
    <property type="match status" value="1"/>
</dbReference>
<dbReference type="Pfam" id="PF08282">
    <property type="entry name" value="Hydrolase_3"/>
    <property type="match status" value="1"/>
</dbReference>
<dbReference type="InterPro" id="IPR023214">
    <property type="entry name" value="HAD_sf"/>
</dbReference>
<comment type="subunit">
    <text evidence="4 12">Homotetramer.</text>
</comment>
<evidence type="ECO:0000256" key="5">
    <source>
        <dbReference type="ARBA" id="ARBA00013066"/>
    </source>
</evidence>
<dbReference type="RefSeq" id="WP_018625320.1">
    <property type="nucleotide sequence ID" value="NZ_CP140158.1"/>
</dbReference>